<dbReference type="PANTHER" id="PTHR45628">
    <property type="entry name" value="VOLTAGE-DEPENDENT CALCIUM CHANNEL TYPE A SUBUNIT ALPHA-1"/>
    <property type="match status" value="1"/>
</dbReference>
<dbReference type="GO" id="GO:0008331">
    <property type="term" value="F:high voltage-gated calcium channel activity"/>
    <property type="evidence" value="ECO:0007669"/>
    <property type="project" value="TreeGrafter"/>
</dbReference>
<evidence type="ECO:0000256" key="11">
    <source>
        <dbReference type="ARBA" id="ARBA00023136"/>
    </source>
</evidence>
<protein>
    <submittedName>
        <fullName evidence="18">Unnamed protein product</fullName>
    </submittedName>
</protein>
<feature type="transmembrane region" description="Helical" evidence="15">
    <location>
        <begin position="274"/>
        <end position="303"/>
    </location>
</feature>
<feature type="transmembrane region" description="Helical" evidence="15">
    <location>
        <begin position="192"/>
        <end position="212"/>
    </location>
</feature>
<keyword evidence="4" id="KW-0107">Calcium channel</keyword>
<keyword evidence="5 15" id="KW-0812">Transmembrane</keyword>
<evidence type="ECO:0000259" key="17">
    <source>
        <dbReference type="Pfam" id="PF00520"/>
    </source>
</evidence>
<comment type="caution">
    <text evidence="18">The sequence shown here is derived from an EMBL/GenBank/DDBJ whole genome shotgun (WGS) entry which is preliminary data.</text>
</comment>
<sequence>MNLFLALLLDNFEAAAKSILPKDSRKLSKQLSVRTVKVSPASTKKRLSGTDDMMAHSAIANAERHQCRKPPQPNDVPRSSACGETTISTHGTNAYTSKNLLDIPQKRYNGPDAQHVTFANFASEETFCGKSLYLFGPNNKIRRWTARLSTHPIFNSAMLGLIIASSIVLALENPLHDPESMLMKVLLTLDKVFAVVFLFEMVIKVVSLGLVMNEGAYLRSPWNVIDAFVAILSTVVLFAHVSPTNSTAKSLLSLRDLRTLRPLRMISRRPGLKLVVSALVESIPAVLNVVFLCMALFLLFSIAAVNFLKGTFRACSGDVFDALLPEQKAFLVSPTPWDELSDVQRG</sequence>
<dbReference type="InterPro" id="IPR050599">
    <property type="entry name" value="VDCC_alpha-1_subunit"/>
</dbReference>
<dbReference type="FunFam" id="1.20.120.350:FF:000009">
    <property type="entry name" value="Voltage-dependent T-type calcium channel subunit alpha"/>
    <property type="match status" value="1"/>
</dbReference>
<evidence type="ECO:0000256" key="13">
    <source>
        <dbReference type="ARBA" id="ARBA00023303"/>
    </source>
</evidence>
<dbReference type="Gene3D" id="1.10.287.70">
    <property type="match status" value="1"/>
</dbReference>
<evidence type="ECO:0000256" key="6">
    <source>
        <dbReference type="ARBA" id="ARBA00022737"/>
    </source>
</evidence>
<feature type="region of interest" description="Disordered" evidence="14">
    <location>
        <begin position="66"/>
        <end position="88"/>
    </location>
</feature>
<dbReference type="GO" id="GO:0098703">
    <property type="term" value="P:calcium ion import across plasma membrane"/>
    <property type="evidence" value="ECO:0007669"/>
    <property type="project" value="TreeGrafter"/>
</dbReference>
<keyword evidence="3" id="KW-0109">Calcium transport</keyword>
<gene>
    <name evidence="18" type="ORF">Pfra01_001128400</name>
</gene>
<evidence type="ECO:0000313" key="19">
    <source>
        <dbReference type="Proteomes" id="UP001165121"/>
    </source>
</evidence>
<keyword evidence="2" id="KW-0813">Transport</keyword>
<comment type="subcellular location">
    <subcellularLocation>
        <location evidence="1">Membrane</location>
        <topology evidence="1">Multi-pass membrane protein</topology>
    </subcellularLocation>
</comment>
<dbReference type="InterPro" id="IPR005821">
    <property type="entry name" value="Ion_trans_dom"/>
</dbReference>
<feature type="signal peptide" evidence="16">
    <location>
        <begin position="1"/>
        <end position="16"/>
    </location>
</feature>
<keyword evidence="11 15" id="KW-0472">Membrane</keyword>
<feature type="chain" id="PRO_5040912170" evidence="16">
    <location>
        <begin position="17"/>
        <end position="346"/>
    </location>
</feature>
<evidence type="ECO:0000256" key="14">
    <source>
        <dbReference type="SAM" id="MobiDB-lite"/>
    </source>
</evidence>
<keyword evidence="9 15" id="KW-1133">Transmembrane helix</keyword>
<name>A0A9W6XHT5_9STRA</name>
<evidence type="ECO:0000313" key="18">
    <source>
        <dbReference type="EMBL" id="GMF38769.1"/>
    </source>
</evidence>
<dbReference type="Pfam" id="PF00520">
    <property type="entry name" value="Ion_trans"/>
    <property type="match status" value="1"/>
</dbReference>
<dbReference type="EMBL" id="BSXT01001118">
    <property type="protein sequence ID" value="GMF38769.1"/>
    <property type="molecule type" value="Genomic_DNA"/>
</dbReference>
<keyword evidence="8" id="KW-0851">Voltage-gated channel</keyword>
<evidence type="ECO:0000256" key="8">
    <source>
        <dbReference type="ARBA" id="ARBA00022882"/>
    </source>
</evidence>
<evidence type="ECO:0000256" key="9">
    <source>
        <dbReference type="ARBA" id="ARBA00022989"/>
    </source>
</evidence>
<evidence type="ECO:0000256" key="7">
    <source>
        <dbReference type="ARBA" id="ARBA00022837"/>
    </source>
</evidence>
<accession>A0A9W6XHT5</accession>
<keyword evidence="7" id="KW-0106">Calcium</keyword>
<feature type="domain" description="Ion transport" evidence="17">
    <location>
        <begin position="151"/>
        <end position="314"/>
    </location>
</feature>
<dbReference type="Proteomes" id="UP001165121">
    <property type="component" value="Unassembled WGS sequence"/>
</dbReference>
<evidence type="ECO:0000256" key="5">
    <source>
        <dbReference type="ARBA" id="ARBA00022692"/>
    </source>
</evidence>
<organism evidence="18 19">
    <name type="scientific">Phytophthora fragariaefolia</name>
    <dbReference type="NCBI Taxonomy" id="1490495"/>
    <lineage>
        <taxon>Eukaryota</taxon>
        <taxon>Sar</taxon>
        <taxon>Stramenopiles</taxon>
        <taxon>Oomycota</taxon>
        <taxon>Peronosporomycetes</taxon>
        <taxon>Peronosporales</taxon>
        <taxon>Peronosporaceae</taxon>
        <taxon>Phytophthora</taxon>
    </lineage>
</organism>
<keyword evidence="19" id="KW-1185">Reference proteome</keyword>
<feature type="transmembrane region" description="Helical" evidence="15">
    <location>
        <begin position="224"/>
        <end position="241"/>
    </location>
</feature>
<dbReference type="AlphaFoldDB" id="A0A9W6XHT5"/>
<keyword evidence="12" id="KW-0325">Glycoprotein</keyword>
<keyword evidence="10" id="KW-0406">Ion transport</keyword>
<keyword evidence="16" id="KW-0732">Signal</keyword>
<dbReference type="GO" id="GO:0005891">
    <property type="term" value="C:voltage-gated calcium channel complex"/>
    <property type="evidence" value="ECO:0007669"/>
    <property type="project" value="TreeGrafter"/>
</dbReference>
<dbReference type="PANTHER" id="PTHR45628:SF7">
    <property type="entry name" value="VOLTAGE-DEPENDENT CALCIUM CHANNEL TYPE A SUBUNIT ALPHA-1"/>
    <property type="match status" value="1"/>
</dbReference>
<reference evidence="18" key="1">
    <citation type="submission" date="2023-04" db="EMBL/GenBank/DDBJ databases">
        <title>Phytophthora fragariaefolia NBRC 109709.</title>
        <authorList>
            <person name="Ichikawa N."/>
            <person name="Sato H."/>
            <person name="Tonouchi N."/>
        </authorList>
    </citation>
    <scope>NUCLEOTIDE SEQUENCE</scope>
    <source>
        <strain evidence="18">NBRC 109709</strain>
    </source>
</reference>
<evidence type="ECO:0000256" key="1">
    <source>
        <dbReference type="ARBA" id="ARBA00004141"/>
    </source>
</evidence>
<evidence type="ECO:0000256" key="15">
    <source>
        <dbReference type="SAM" id="Phobius"/>
    </source>
</evidence>
<evidence type="ECO:0000256" key="10">
    <source>
        <dbReference type="ARBA" id="ARBA00023065"/>
    </source>
</evidence>
<evidence type="ECO:0000256" key="3">
    <source>
        <dbReference type="ARBA" id="ARBA00022568"/>
    </source>
</evidence>
<evidence type="ECO:0000256" key="4">
    <source>
        <dbReference type="ARBA" id="ARBA00022673"/>
    </source>
</evidence>
<dbReference type="SUPFAM" id="SSF81324">
    <property type="entry name" value="Voltage-gated potassium channels"/>
    <property type="match status" value="1"/>
</dbReference>
<dbReference type="Gene3D" id="1.20.120.350">
    <property type="entry name" value="Voltage-gated potassium channels. Chain C"/>
    <property type="match status" value="1"/>
</dbReference>
<evidence type="ECO:0000256" key="16">
    <source>
        <dbReference type="SAM" id="SignalP"/>
    </source>
</evidence>
<evidence type="ECO:0000256" key="2">
    <source>
        <dbReference type="ARBA" id="ARBA00022448"/>
    </source>
</evidence>
<dbReference type="OrthoDB" id="431720at2759"/>
<dbReference type="InterPro" id="IPR027359">
    <property type="entry name" value="Volt_channel_dom_sf"/>
</dbReference>
<keyword evidence="13" id="KW-0407">Ion channel</keyword>
<proteinExistence type="predicted"/>
<keyword evidence="6" id="KW-0677">Repeat</keyword>
<evidence type="ECO:0000256" key="12">
    <source>
        <dbReference type="ARBA" id="ARBA00023180"/>
    </source>
</evidence>
<feature type="transmembrane region" description="Helical" evidence="15">
    <location>
        <begin position="153"/>
        <end position="171"/>
    </location>
</feature>